<evidence type="ECO:0000256" key="9">
    <source>
        <dbReference type="ARBA" id="ARBA00023186"/>
    </source>
</evidence>
<evidence type="ECO:0000256" key="1">
    <source>
        <dbReference type="ARBA" id="ARBA00004418"/>
    </source>
</evidence>
<proteinExistence type="inferred from homology"/>
<reference evidence="11 12" key="1">
    <citation type="journal article" date="2010" name="Stand. Genomic Sci.">
        <title>Complete genome sequence of Ferrimonas balearica type strain (PAT).</title>
        <authorList>
            <person name="Nolan M."/>
            <person name="Sikorski J."/>
            <person name="Davenport K."/>
            <person name="Lucas S."/>
            <person name="Glavina Del Rio T."/>
            <person name="Tice H."/>
            <person name="Cheng J."/>
            <person name="Goodwin L."/>
            <person name="Pitluck S."/>
            <person name="Liolios K."/>
            <person name="Ivanova N."/>
            <person name="Mavromatis K."/>
            <person name="Ovchinnikova G."/>
            <person name="Pati A."/>
            <person name="Chen A."/>
            <person name="Palaniappan K."/>
            <person name="Land M."/>
            <person name="Hauser L."/>
            <person name="Chang Y."/>
            <person name="Jeffries C."/>
            <person name="Tapia R."/>
            <person name="Brettin T."/>
            <person name="Detter J."/>
            <person name="Han C."/>
            <person name="Yasawong M."/>
            <person name="Rohde M."/>
            <person name="Tindall B."/>
            <person name="Goker M."/>
            <person name="Woyke T."/>
            <person name="Bristow J."/>
            <person name="Eisen J."/>
            <person name="Markowitz V."/>
            <person name="Hugenholtz P."/>
            <person name="Kyrpides N."/>
            <person name="Klenk H."/>
            <person name="Lapidus A."/>
        </authorList>
    </citation>
    <scope>NUCLEOTIDE SEQUENCE [LARGE SCALE GENOMIC DNA]</scope>
    <source>
        <strain evidence="12">DSM 9799 / CCM 4581 / KCTC 23876 / PAT</strain>
    </source>
</reference>
<evidence type="ECO:0000256" key="3">
    <source>
        <dbReference type="ARBA" id="ARBA00011245"/>
    </source>
</evidence>
<dbReference type="eggNOG" id="COG2834">
    <property type="taxonomic scope" value="Bacteria"/>
</dbReference>
<dbReference type="EMBL" id="CP002209">
    <property type="protein sequence ID" value="ADN76179.1"/>
    <property type="molecule type" value="Genomic_DNA"/>
</dbReference>
<keyword evidence="8 10" id="KW-0653">Protein transport</keyword>
<keyword evidence="12" id="KW-1185">Reference proteome</keyword>
<evidence type="ECO:0000256" key="4">
    <source>
        <dbReference type="ARBA" id="ARBA00014035"/>
    </source>
</evidence>
<evidence type="ECO:0000256" key="8">
    <source>
        <dbReference type="ARBA" id="ARBA00022927"/>
    </source>
</evidence>
<dbReference type="KEGG" id="fbl:Fbal_1976"/>
<dbReference type="HOGENOM" id="CLU_087560_1_1_6"/>
<feature type="signal peptide" evidence="10">
    <location>
        <begin position="1"/>
        <end position="21"/>
    </location>
</feature>
<protein>
    <recommendedName>
        <fullName evidence="4 10">Outer-membrane lipoprotein carrier protein</fullName>
    </recommendedName>
</protein>
<keyword evidence="5 10" id="KW-0813">Transport</keyword>
<dbReference type="RefSeq" id="WP_013345485.1">
    <property type="nucleotide sequence ID" value="NC_014541.1"/>
</dbReference>
<dbReference type="GO" id="GO:0042953">
    <property type="term" value="P:lipoprotein transport"/>
    <property type="evidence" value="ECO:0007669"/>
    <property type="project" value="InterPro"/>
</dbReference>
<dbReference type="InterPro" id="IPR029046">
    <property type="entry name" value="LolA/LolB/LppX"/>
</dbReference>
<dbReference type="SUPFAM" id="SSF89392">
    <property type="entry name" value="Prokaryotic lipoproteins and lipoprotein localization factors"/>
    <property type="match status" value="1"/>
</dbReference>
<evidence type="ECO:0000313" key="11">
    <source>
        <dbReference type="EMBL" id="ADN76179.1"/>
    </source>
</evidence>
<feature type="chain" id="PRO_5009010578" description="Outer-membrane lipoprotein carrier protein" evidence="10">
    <location>
        <begin position="22"/>
        <end position="202"/>
    </location>
</feature>
<keyword evidence="9 10" id="KW-0143">Chaperone</keyword>
<dbReference type="PANTHER" id="PTHR35869">
    <property type="entry name" value="OUTER-MEMBRANE LIPOPROTEIN CARRIER PROTEIN"/>
    <property type="match status" value="1"/>
</dbReference>
<sequence length="202" mass="21891" precursor="true">MTKLKTLTLALGALVAPLAMAAPQQALQAKLAQLPEFEAQFEQVVTDPDGTLLQQGQGSLAMAVPNRFAWHQQAPEESVILSDGEDVYLYDPLLEQVSIYDLQDATGQTPLSLLSSNDEAEWAAYQVSQNGDCFTLTPSDADGIQTMAICFDGDAIESLSLVDGQQVETRMTLSRFHTGPLEQGRFTFAAPEGTLVDDQRNP</sequence>
<organism evidence="11 12">
    <name type="scientific">Ferrimonas balearica (strain DSM 9799 / CCM 4581 / KCTC 23876 / PAT)</name>
    <dbReference type="NCBI Taxonomy" id="550540"/>
    <lineage>
        <taxon>Bacteria</taxon>
        <taxon>Pseudomonadati</taxon>
        <taxon>Pseudomonadota</taxon>
        <taxon>Gammaproteobacteria</taxon>
        <taxon>Alteromonadales</taxon>
        <taxon>Ferrimonadaceae</taxon>
        <taxon>Ferrimonas</taxon>
    </lineage>
</organism>
<evidence type="ECO:0000256" key="10">
    <source>
        <dbReference type="HAMAP-Rule" id="MF_00240"/>
    </source>
</evidence>
<comment type="subcellular location">
    <subcellularLocation>
        <location evidence="1 10">Periplasm</location>
    </subcellularLocation>
</comment>
<keyword evidence="6 10" id="KW-0732">Signal</keyword>
<dbReference type="GO" id="GO:0030288">
    <property type="term" value="C:outer membrane-bounded periplasmic space"/>
    <property type="evidence" value="ECO:0007669"/>
    <property type="project" value="TreeGrafter"/>
</dbReference>
<dbReference type="InterPro" id="IPR018323">
    <property type="entry name" value="OM_lipoprot_carrier_LolA_Pbac"/>
</dbReference>
<dbReference type="AlphaFoldDB" id="E1STR6"/>
<dbReference type="Gene3D" id="2.50.20.10">
    <property type="entry name" value="Lipoprotein localisation LolA/LolB/LppX"/>
    <property type="match status" value="1"/>
</dbReference>
<comment type="subunit">
    <text evidence="3 10">Monomer.</text>
</comment>
<keyword evidence="11" id="KW-0449">Lipoprotein</keyword>
<dbReference type="CDD" id="cd16325">
    <property type="entry name" value="LolA"/>
    <property type="match status" value="1"/>
</dbReference>
<dbReference type="GO" id="GO:0044874">
    <property type="term" value="P:lipoprotein localization to outer membrane"/>
    <property type="evidence" value="ECO:0007669"/>
    <property type="project" value="UniProtKB-UniRule"/>
</dbReference>
<dbReference type="STRING" id="550540.Fbal_1976"/>
<dbReference type="PANTHER" id="PTHR35869:SF1">
    <property type="entry name" value="OUTER-MEMBRANE LIPOPROTEIN CARRIER PROTEIN"/>
    <property type="match status" value="1"/>
</dbReference>
<keyword evidence="7 10" id="KW-0574">Periplasm</keyword>
<dbReference type="InterPro" id="IPR004564">
    <property type="entry name" value="OM_lipoprot_carrier_LolA-like"/>
</dbReference>
<evidence type="ECO:0000256" key="7">
    <source>
        <dbReference type="ARBA" id="ARBA00022764"/>
    </source>
</evidence>
<gene>
    <name evidence="10" type="primary">lolA</name>
    <name evidence="11" type="ordered locus">Fbal_1976</name>
</gene>
<dbReference type="HAMAP" id="MF_00240">
    <property type="entry name" value="LolA"/>
    <property type="match status" value="1"/>
</dbReference>
<name>E1STR6_FERBD</name>
<dbReference type="Pfam" id="PF03548">
    <property type="entry name" value="LolA"/>
    <property type="match status" value="1"/>
</dbReference>
<evidence type="ECO:0000313" key="12">
    <source>
        <dbReference type="Proteomes" id="UP000006683"/>
    </source>
</evidence>
<comment type="function">
    <text evidence="10">Participates in the translocation of lipoproteins from the inner membrane to the outer membrane. Only forms a complex with a lipoprotein if the residue after the N-terminal Cys is not an aspartate (The Asp acts as a targeting signal to indicate that the lipoprotein should stay in the inner membrane).</text>
</comment>
<evidence type="ECO:0000256" key="6">
    <source>
        <dbReference type="ARBA" id="ARBA00022729"/>
    </source>
</evidence>
<dbReference type="Proteomes" id="UP000006683">
    <property type="component" value="Chromosome"/>
</dbReference>
<dbReference type="OrthoDB" id="9787361at2"/>
<accession>E1STR6</accession>
<evidence type="ECO:0000256" key="2">
    <source>
        <dbReference type="ARBA" id="ARBA00007615"/>
    </source>
</evidence>
<evidence type="ECO:0000256" key="5">
    <source>
        <dbReference type="ARBA" id="ARBA00022448"/>
    </source>
</evidence>
<dbReference type="NCBIfam" id="TIGR00547">
    <property type="entry name" value="lolA"/>
    <property type="match status" value="1"/>
</dbReference>
<comment type="similarity">
    <text evidence="2 10">Belongs to the LolA family.</text>
</comment>
<dbReference type="GeneID" id="67182186"/>